<dbReference type="PANTHER" id="PTHR36436">
    <property type="entry name" value="SLL5081 PROTEIN"/>
    <property type="match status" value="1"/>
</dbReference>
<accession>A0A377FYR5</accession>
<protein>
    <submittedName>
        <fullName evidence="1">Domain of uncharacterized function (DUF1963)</fullName>
    </submittedName>
</protein>
<organism evidence="1 2">
    <name type="scientific">Exiguobacterium aurantiacum</name>
    <dbReference type="NCBI Taxonomy" id="33987"/>
    <lineage>
        <taxon>Bacteria</taxon>
        <taxon>Bacillati</taxon>
        <taxon>Bacillota</taxon>
        <taxon>Bacilli</taxon>
        <taxon>Bacillales</taxon>
        <taxon>Bacillales Family XII. Incertae Sedis</taxon>
        <taxon>Exiguobacterium</taxon>
    </lineage>
</organism>
<dbReference type="PANTHER" id="PTHR36436:SF6">
    <property type="entry name" value="SLL5081 PROTEIN"/>
    <property type="match status" value="1"/>
</dbReference>
<dbReference type="Pfam" id="PF09234">
    <property type="entry name" value="DUF1963"/>
    <property type="match status" value="1"/>
</dbReference>
<dbReference type="STRING" id="1397694.GCA_000702585_00313"/>
<gene>
    <name evidence="1" type="primary">ywqG</name>
    <name evidence="1" type="ORF">NCTC13163_02891</name>
</gene>
<reference evidence="1 2" key="1">
    <citation type="submission" date="2018-06" db="EMBL/GenBank/DDBJ databases">
        <authorList>
            <consortium name="Pathogen Informatics"/>
            <person name="Doyle S."/>
        </authorList>
    </citation>
    <scope>NUCLEOTIDE SEQUENCE [LARGE SCALE GENOMIC DNA]</scope>
    <source>
        <strain evidence="1 2">NCTC13163</strain>
    </source>
</reference>
<dbReference type="RefSeq" id="WP_029333850.1">
    <property type="nucleotide sequence ID" value="NZ_UGGP01000001.1"/>
</dbReference>
<name>A0A377FYR5_9BACL</name>
<dbReference type="AlphaFoldDB" id="A0A377FYR5"/>
<dbReference type="SUPFAM" id="SSF103032">
    <property type="entry name" value="Hypothetical protein YwqG"/>
    <property type="match status" value="1"/>
</dbReference>
<dbReference type="OrthoDB" id="8856529at2"/>
<dbReference type="Proteomes" id="UP000254060">
    <property type="component" value="Unassembled WGS sequence"/>
</dbReference>
<dbReference type="EMBL" id="UGGP01000001">
    <property type="protein sequence ID" value="STO09453.1"/>
    <property type="molecule type" value="Genomic_DNA"/>
</dbReference>
<dbReference type="Gene3D" id="2.30.320.10">
    <property type="entry name" value="YwqG-like"/>
    <property type="match status" value="1"/>
</dbReference>
<proteinExistence type="predicted"/>
<evidence type="ECO:0000313" key="2">
    <source>
        <dbReference type="Proteomes" id="UP000254060"/>
    </source>
</evidence>
<dbReference type="InterPro" id="IPR015315">
    <property type="entry name" value="DUF1963"/>
</dbReference>
<evidence type="ECO:0000313" key="1">
    <source>
        <dbReference type="EMBL" id="STO09453.1"/>
    </source>
</evidence>
<dbReference type="InterPro" id="IPR035948">
    <property type="entry name" value="YwqG-like_sf"/>
</dbReference>
<sequence>MELQSVKRLIESRELEHGEEIVAAFKKRVNVKLVPRATREEVAIGYSKFGGYPDLVSAADHPGENLTFLAQFRLSDFARCESVEALPKEGLLSFFYDLDEQPWGDADERHLWRVVYTNETTLERVRIGEALNERDVAFEESYAPIVDSLLELMTEDDFTAMEELFDEGEVHAIGGHPDAVQNDVFEEIEDTHGERFSNPFLLFQMDSTEELDVMFGDAGILYFLIPTEALRAKRFEEAEIIMQCY</sequence>